<evidence type="ECO:0000313" key="6">
    <source>
        <dbReference type="Proteomes" id="UP000032748"/>
    </source>
</evidence>
<dbReference type="NCBIfam" id="TIGR01901">
    <property type="entry name" value="adhes_NPXG"/>
    <property type="match status" value="1"/>
</dbReference>
<reference evidence="5 6" key="1">
    <citation type="journal article" date="2015" name="Mol. Plant Microbe Interact.">
        <title>Comparative Genomic Analysis of Pseudomonas chlororaphis PCL1606 Reveals New Insight into Antifungal Compounds Involved in Biocontrol.</title>
        <authorList>
            <person name="Calderon C.E."/>
            <person name="Ramos C."/>
            <person name="de Vicente A."/>
            <person name="Cazorla F.M."/>
        </authorList>
    </citation>
    <scope>NUCLEOTIDE SEQUENCE [LARGE SCALE GENOMIC DNA]</scope>
    <source>
        <strain evidence="5 6">PCL1606</strain>
    </source>
</reference>
<organism evidence="5 6">
    <name type="scientific">Pseudomonas chlororaphis</name>
    <dbReference type="NCBI Taxonomy" id="587753"/>
    <lineage>
        <taxon>Bacteria</taxon>
        <taxon>Pseudomonadati</taxon>
        <taxon>Pseudomonadota</taxon>
        <taxon>Gammaproteobacteria</taxon>
        <taxon>Pseudomonadales</taxon>
        <taxon>Pseudomonadaceae</taxon>
        <taxon>Pseudomonas</taxon>
    </lineage>
</organism>
<dbReference type="Gene3D" id="2.160.20.10">
    <property type="entry name" value="Single-stranded right-handed beta-helix, Pectin lyase-like"/>
    <property type="match status" value="1"/>
</dbReference>
<evidence type="ECO:0000256" key="2">
    <source>
        <dbReference type="ARBA" id="ARBA00022525"/>
    </source>
</evidence>
<dbReference type="Proteomes" id="UP000032748">
    <property type="component" value="Chromosome"/>
</dbReference>
<dbReference type="RefSeq" id="WP_413814080.1">
    <property type="nucleotide sequence ID" value="NZ_CP011110.1"/>
</dbReference>
<sequence length="981" mass="97821">MNKSYALVWNQAMGCWNVASEWTRRRGKAGRSKAVLAAGAALLGLLVQGPAFALPSGADIIAGEGGMHTSADGKQLTVDQQSNKLITQWNDFNVSADERVNFQQPGHDAIALNRVIGNNGSDIQGRIDANGQVFLINPNGVVFGKSAQVDVGGLVVSTQNLADKDFLDGNYRFAGNSAAGISNAGTLNARDGGSVALLGAQVSNSGVIQARLGNVALAAGKDITLNFDGNGLLNLQIDGGAVDALVQNGGLIKADGGQVLMSARSADSLLKTVVSNQGVIEARTLQAKAGRIVLDGGDSGVVQVAGRQDASALDGQGNGGTVENRGAQVEVQLAAQVDTRADKGQTGTWKIRTHTLTVASPESEATQRGQGTPTLRAETLASNLGTTHVELTSTNNLSLKAPVTWSSGNHLGLTAEQGDIRVDGPLAASGAKAGLTLSARNGSLHLNDNIALTGAGASLALNSGNGHSLKDGKAVTLSGAGASFQANGQHYAVIQDLAQLRGVDNNLNGRYVLGNSIAGNGASFLSLADQRSFGGVFDGLGNSIDNLSVYGTGSAIGLFGANSGDIRNLNLQRISVSGARSDRLNLQVGSLAGRNTGRIDNVKASQVTVTGASRFETLGGLVGTNLEQGSITNAAASGSVTGDSSTYAMGGLVGENLGSGRGVASISNSQSDVTLRGRSSHVIAGGLVGVNRNARISNSRSAGSIEMNGDAMMLGGLVGLSEGTSVTRLSNVSSSVSIKGSGRNGYYGGLVGFNNGGAVSNASASGDVTSDNAQAIGGLIGHNSSGALSNASASGNVTGGRTQWIGGLVGFNQRSAASNVSASGKVTGNGAQAIGGLIGKNSASRLSNATASGDVLDTSSLQVGGLVGLNESSNHTVVKASGNVTGGKGANVGGLIGTSSGSSLTEASATGKVTGNGTRSIGGLIGSQIQGSLINASASGDVTDAHGSDLGGLIGYSQGGNHTNLKAWGTSPAAPRPLSAG</sequence>
<evidence type="ECO:0000313" key="5">
    <source>
        <dbReference type="EMBL" id="AKA26674.1"/>
    </source>
</evidence>
<dbReference type="SMART" id="SM00912">
    <property type="entry name" value="Haemagg_act"/>
    <property type="match status" value="1"/>
</dbReference>
<proteinExistence type="predicted"/>
<keyword evidence="2" id="KW-0964">Secreted</keyword>
<dbReference type="Pfam" id="PF13018">
    <property type="entry name" value="ESPR"/>
    <property type="match status" value="1"/>
</dbReference>
<dbReference type="InterPro" id="IPR012334">
    <property type="entry name" value="Pectin_lyas_fold"/>
</dbReference>
<dbReference type="AlphaFoldDB" id="A0A0D5Y6P4"/>
<accession>A0A0D5Y6P4</accession>
<dbReference type="GO" id="GO:0005576">
    <property type="term" value="C:extracellular region"/>
    <property type="evidence" value="ECO:0007669"/>
    <property type="project" value="UniProtKB-SubCell"/>
</dbReference>
<name>A0A0D5Y6P4_9PSED</name>
<dbReference type="SUPFAM" id="SSF51126">
    <property type="entry name" value="Pectin lyase-like"/>
    <property type="match status" value="1"/>
</dbReference>
<dbReference type="InterPro" id="IPR011493">
    <property type="entry name" value="GLUG"/>
</dbReference>
<dbReference type="Pfam" id="PF05860">
    <property type="entry name" value="TPS"/>
    <property type="match status" value="1"/>
</dbReference>
<evidence type="ECO:0000256" key="3">
    <source>
        <dbReference type="ARBA" id="ARBA00022729"/>
    </source>
</evidence>
<dbReference type="InterPro" id="IPR011050">
    <property type="entry name" value="Pectin_lyase_fold/virulence"/>
</dbReference>
<dbReference type="Gene3D" id="2.160.20.110">
    <property type="match status" value="3"/>
</dbReference>
<dbReference type="Pfam" id="PF07581">
    <property type="entry name" value="Glug"/>
    <property type="match status" value="5"/>
</dbReference>
<evidence type="ECO:0000256" key="1">
    <source>
        <dbReference type="ARBA" id="ARBA00004613"/>
    </source>
</evidence>
<dbReference type="PANTHER" id="PTHR12338">
    <property type="entry name" value="AUTOTRANSPORTER"/>
    <property type="match status" value="1"/>
</dbReference>
<protein>
    <recommendedName>
        <fullName evidence="4">Filamentous haemagglutinin FhaB/tRNA nuclease CdiA-like TPS domain-containing protein</fullName>
    </recommendedName>
</protein>
<comment type="subcellular location">
    <subcellularLocation>
        <location evidence="1">Secreted</location>
    </subcellularLocation>
</comment>
<evidence type="ECO:0000259" key="4">
    <source>
        <dbReference type="SMART" id="SM00912"/>
    </source>
</evidence>
<dbReference type="PATRIC" id="fig|587753.10.peg.5217"/>
<dbReference type="InterPro" id="IPR024973">
    <property type="entry name" value="ESPR"/>
</dbReference>
<dbReference type="InterPro" id="IPR008638">
    <property type="entry name" value="FhaB/CdiA-like_TPS"/>
</dbReference>
<keyword evidence="3" id="KW-0732">Signal</keyword>
<dbReference type="PANTHER" id="PTHR12338:SF8">
    <property type="entry name" value="HEME_HEMOPEXIN-BINDING PROTEIN"/>
    <property type="match status" value="1"/>
</dbReference>
<dbReference type="KEGG" id="pcz:PCL1606_52270"/>
<feature type="domain" description="Filamentous haemagglutinin FhaB/tRNA nuclease CdiA-like TPS" evidence="4">
    <location>
        <begin position="51"/>
        <end position="165"/>
    </location>
</feature>
<dbReference type="EMBL" id="CP011110">
    <property type="protein sequence ID" value="AKA26674.1"/>
    <property type="molecule type" value="Genomic_DNA"/>
</dbReference>
<gene>
    <name evidence="5" type="ORF">PCL1606_52270</name>
</gene>
<dbReference type="InterPro" id="IPR050909">
    <property type="entry name" value="Bact_Autotransporter_VF"/>
</dbReference>